<organism evidence="2 3">
    <name type="scientific">Brachionus calyciflorus</name>
    <dbReference type="NCBI Taxonomy" id="104777"/>
    <lineage>
        <taxon>Eukaryota</taxon>
        <taxon>Metazoa</taxon>
        <taxon>Spiralia</taxon>
        <taxon>Gnathifera</taxon>
        <taxon>Rotifera</taxon>
        <taxon>Eurotatoria</taxon>
        <taxon>Monogononta</taxon>
        <taxon>Pseudotrocha</taxon>
        <taxon>Ploima</taxon>
        <taxon>Brachionidae</taxon>
        <taxon>Brachionus</taxon>
    </lineage>
</organism>
<dbReference type="InterPro" id="IPR043128">
    <property type="entry name" value="Rev_trsase/Diguanyl_cyclase"/>
</dbReference>
<dbReference type="PROSITE" id="PS50878">
    <property type="entry name" value="RT_POL"/>
    <property type="match status" value="1"/>
</dbReference>
<feature type="domain" description="Reverse transcriptase" evidence="1">
    <location>
        <begin position="3"/>
        <end position="179"/>
    </location>
</feature>
<dbReference type="Gene3D" id="3.10.10.10">
    <property type="entry name" value="HIV Type 1 Reverse Transcriptase, subunit A, domain 1"/>
    <property type="match status" value="1"/>
</dbReference>
<dbReference type="Gene3D" id="3.30.70.270">
    <property type="match status" value="1"/>
</dbReference>
<accession>A0A814JCF0</accession>
<dbReference type="Proteomes" id="UP000663879">
    <property type="component" value="Unassembled WGS sequence"/>
</dbReference>
<proteinExistence type="predicted"/>
<dbReference type="InterPro" id="IPR000477">
    <property type="entry name" value="RT_dom"/>
</dbReference>
<comment type="caution">
    <text evidence="2">The sequence shown here is derived from an EMBL/GenBank/DDBJ whole genome shotgun (WGS) entry which is preliminary data.</text>
</comment>
<dbReference type="PANTHER" id="PTHR33064">
    <property type="entry name" value="POL PROTEIN"/>
    <property type="match status" value="1"/>
</dbReference>
<protein>
    <recommendedName>
        <fullName evidence="1">Reverse transcriptase domain-containing protein</fullName>
    </recommendedName>
</protein>
<dbReference type="OrthoDB" id="420169at2759"/>
<dbReference type="InterPro" id="IPR043502">
    <property type="entry name" value="DNA/RNA_pol_sf"/>
</dbReference>
<dbReference type="InterPro" id="IPR051320">
    <property type="entry name" value="Viral_Replic_Matur_Polypro"/>
</dbReference>
<gene>
    <name evidence="2" type="ORF">OXX778_LOCUS18096</name>
</gene>
<evidence type="ECO:0000259" key="1">
    <source>
        <dbReference type="PROSITE" id="PS50878"/>
    </source>
</evidence>
<sequence>MLKAGIISPGKTGTWASPAFLLKQKSGYRFIVDYRKVNSITKPFFHPLPRVDDILDKLSKGKFFSHFFSRKGYFQISVLDNSKHKTGFTVPFGIYEFNRVPYGLTNAPAFFSAIMQSILGGLEFVQVYIDDIIIFSENESEHLEHIQIVLDKLTANNFLKNADKCVWMQKSIKILGHIIDETGIRMDPEKIAVIKNMKTPKTVWHK</sequence>
<dbReference type="AlphaFoldDB" id="A0A814JCF0"/>
<name>A0A814JCF0_9BILA</name>
<dbReference type="CDD" id="cd01647">
    <property type="entry name" value="RT_LTR"/>
    <property type="match status" value="1"/>
</dbReference>
<keyword evidence="3" id="KW-1185">Reference proteome</keyword>
<dbReference type="Pfam" id="PF00078">
    <property type="entry name" value="RVT_1"/>
    <property type="match status" value="1"/>
</dbReference>
<evidence type="ECO:0000313" key="2">
    <source>
        <dbReference type="EMBL" id="CAF1035659.1"/>
    </source>
</evidence>
<evidence type="ECO:0000313" key="3">
    <source>
        <dbReference type="Proteomes" id="UP000663879"/>
    </source>
</evidence>
<dbReference type="PANTHER" id="PTHR33064:SF37">
    <property type="entry name" value="RIBONUCLEASE H"/>
    <property type="match status" value="1"/>
</dbReference>
<dbReference type="SUPFAM" id="SSF56672">
    <property type="entry name" value="DNA/RNA polymerases"/>
    <property type="match status" value="1"/>
</dbReference>
<reference evidence="2" key="1">
    <citation type="submission" date="2021-02" db="EMBL/GenBank/DDBJ databases">
        <authorList>
            <person name="Nowell W R."/>
        </authorList>
    </citation>
    <scope>NUCLEOTIDE SEQUENCE</scope>
    <source>
        <strain evidence="2">Ploen Becks lab</strain>
    </source>
</reference>
<dbReference type="EMBL" id="CAJNOC010004861">
    <property type="protein sequence ID" value="CAF1035659.1"/>
    <property type="molecule type" value="Genomic_DNA"/>
</dbReference>